<accession>A0A108U786</accession>
<protein>
    <submittedName>
        <fullName evidence="2">Uncharacterized protein</fullName>
    </submittedName>
</protein>
<dbReference type="AlphaFoldDB" id="A0A108U786"/>
<evidence type="ECO:0000256" key="1">
    <source>
        <dbReference type="SAM" id="MobiDB-lite"/>
    </source>
</evidence>
<organism evidence="2 3">
    <name type="scientific">Lysobacter capsici AZ78</name>
    <dbReference type="NCBI Taxonomy" id="1444315"/>
    <lineage>
        <taxon>Bacteria</taxon>
        <taxon>Pseudomonadati</taxon>
        <taxon>Pseudomonadota</taxon>
        <taxon>Gammaproteobacteria</taxon>
        <taxon>Lysobacterales</taxon>
        <taxon>Lysobacteraceae</taxon>
        <taxon>Lysobacter</taxon>
    </lineage>
</organism>
<evidence type="ECO:0000313" key="3">
    <source>
        <dbReference type="Proteomes" id="UP000023435"/>
    </source>
</evidence>
<evidence type="ECO:0000313" key="2">
    <source>
        <dbReference type="EMBL" id="KWS03827.1"/>
    </source>
</evidence>
<sequence>MHGIADAGRGLLRGGGFDRKCHGLDGLDPWRPARGGQRRRADGTRRAFGLRPVPHCAL</sequence>
<proteinExistence type="predicted"/>
<comment type="caution">
    <text evidence="2">The sequence shown here is derived from an EMBL/GenBank/DDBJ whole genome shotgun (WGS) entry which is preliminary data.</text>
</comment>
<gene>
    <name evidence="2" type="ORF">AZ78_1376</name>
</gene>
<feature type="region of interest" description="Disordered" evidence="1">
    <location>
        <begin position="23"/>
        <end position="47"/>
    </location>
</feature>
<dbReference type="Proteomes" id="UP000023435">
    <property type="component" value="Unassembled WGS sequence"/>
</dbReference>
<keyword evidence="3" id="KW-1185">Reference proteome</keyword>
<name>A0A108U786_9GAMM</name>
<dbReference type="EMBL" id="JAJA02000001">
    <property type="protein sequence ID" value="KWS03827.1"/>
    <property type="molecule type" value="Genomic_DNA"/>
</dbReference>
<reference evidence="2 3" key="1">
    <citation type="journal article" date="2014" name="Genome Announc.">
        <title>Draft Genome Sequence of Lysobacter capsici AZ78, a Bacterium Antagonistic to Plant-Pathogenic Oomycetes.</title>
        <authorList>
            <person name="Puopolo G."/>
            <person name="Sonego P."/>
            <person name="Engelen K."/>
            <person name="Pertot I."/>
        </authorList>
    </citation>
    <scope>NUCLEOTIDE SEQUENCE [LARGE SCALE GENOMIC DNA]</scope>
    <source>
        <strain evidence="2 3">AZ78</strain>
    </source>
</reference>